<name>A0A5N7CQS2_PETAA</name>
<accession>A0A5N7CQS2</accession>
<reference evidence="2" key="1">
    <citation type="submission" date="2019-04" db="EMBL/GenBank/DDBJ databases">
        <title>Friends and foes A comparative genomics studyof 23 Aspergillus species from section Flavi.</title>
        <authorList>
            <consortium name="DOE Joint Genome Institute"/>
            <person name="Kjaerbolling I."/>
            <person name="Vesth T."/>
            <person name="Frisvad J.C."/>
            <person name="Nybo J.L."/>
            <person name="Theobald S."/>
            <person name="Kildgaard S."/>
            <person name="Isbrandt T."/>
            <person name="Kuo A."/>
            <person name="Sato A."/>
            <person name="Lyhne E.K."/>
            <person name="Kogle M.E."/>
            <person name="Wiebenga A."/>
            <person name="Kun R.S."/>
            <person name="Lubbers R.J."/>
            <person name="Makela M.R."/>
            <person name="Barry K."/>
            <person name="Chovatia M."/>
            <person name="Clum A."/>
            <person name="Daum C."/>
            <person name="Haridas S."/>
            <person name="He G."/>
            <person name="LaButti K."/>
            <person name="Lipzen A."/>
            <person name="Mondo S."/>
            <person name="Riley R."/>
            <person name="Salamov A."/>
            <person name="Simmons B.A."/>
            <person name="Magnuson J.K."/>
            <person name="Henrissat B."/>
            <person name="Mortensen U.H."/>
            <person name="Larsen T.O."/>
            <person name="Devries R.P."/>
            <person name="Grigoriev I.V."/>
            <person name="Machida M."/>
            <person name="Baker S.E."/>
            <person name="Andersen M.R."/>
        </authorList>
    </citation>
    <scope>NUCLEOTIDE SEQUENCE [LARGE SCALE GENOMIC DNA]</scope>
    <source>
        <strain evidence="2">IBT 14317</strain>
    </source>
</reference>
<dbReference type="OrthoDB" id="3360610at2759"/>
<organism evidence="2">
    <name type="scientific">Petromyces alliaceus</name>
    <name type="common">Aspergillus alliaceus</name>
    <dbReference type="NCBI Taxonomy" id="209559"/>
    <lineage>
        <taxon>Eukaryota</taxon>
        <taxon>Fungi</taxon>
        <taxon>Dikarya</taxon>
        <taxon>Ascomycota</taxon>
        <taxon>Pezizomycotina</taxon>
        <taxon>Eurotiomycetes</taxon>
        <taxon>Eurotiomycetidae</taxon>
        <taxon>Eurotiales</taxon>
        <taxon>Aspergillaceae</taxon>
        <taxon>Aspergillus</taxon>
        <taxon>Aspergillus subgen. Circumdati</taxon>
    </lineage>
</organism>
<dbReference type="SUPFAM" id="SSF54593">
    <property type="entry name" value="Glyoxalase/Bleomycin resistance protein/Dihydroxybiphenyl dioxygenase"/>
    <property type="match status" value="1"/>
</dbReference>
<evidence type="ECO:0000256" key="1">
    <source>
        <dbReference type="SAM" id="MobiDB-lite"/>
    </source>
</evidence>
<evidence type="ECO:0008006" key="3">
    <source>
        <dbReference type="Google" id="ProtNLM"/>
    </source>
</evidence>
<proteinExistence type="predicted"/>
<evidence type="ECO:0000313" key="2">
    <source>
        <dbReference type="EMBL" id="KAE8396038.1"/>
    </source>
</evidence>
<gene>
    <name evidence="2" type="ORF">BDV23DRAFT_168329</name>
</gene>
<dbReference type="AlphaFoldDB" id="A0A5N7CQS2"/>
<dbReference type="Proteomes" id="UP000326877">
    <property type="component" value="Unassembled WGS sequence"/>
</dbReference>
<feature type="region of interest" description="Disordered" evidence="1">
    <location>
        <begin position="238"/>
        <end position="258"/>
    </location>
</feature>
<sequence length="258" mass="28926">MTSPANNNTTYRQIRLARLSRKISQIGNEIYYGGTGPEPFLYCAKQGNTNEFGGAAFAVETQEDLEYASQTLPGATGIYELDRAPDGGLAVTFRDPVDGFLLHLVQYQSTNWVISGCVTNFAKALGFYTTRFNFKPRDLIHDPAGKDITTFLHLDRGEELVDHHSLFFFEGPSSHVYHSSFERHDFDYWLVSSLRCRYGCCVLESSLIRVCRFDPSGFIVEHYVDSDLVNGDHAMRRSPASPDNLHAWGPDLPEGILG</sequence>
<protein>
    <recommendedName>
        <fullName evidence="3">Glyoxalase/Bleomycin resistance protein/Dihydroxybiphenyl dioxygenase</fullName>
    </recommendedName>
</protein>
<dbReference type="InterPro" id="IPR029068">
    <property type="entry name" value="Glyas_Bleomycin-R_OHBP_Dase"/>
</dbReference>
<dbReference type="EMBL" id="ML735216">
    <property type="protein sequence ID" value="KAE8396038.1"/>
    <property type="molecule type" value="Genomic_DNA"/>
</dbReference>
<dbReference type="Gene3D" id="3.10.180.10">
    <property type="entry name" value="2,3-Dihydroxybiphenyl 1,2-Dioxygenase, domain 1"/>
    <property type="match status" value="1"/>
</dbReference>